<evidence type="ECO:0000256" key="5">
    <source>
        <dbReference type="ARBA" id="ARBA00023002"/>
    </source>
</evidence>
<dbReference type="Gene3D" id="1.10.630.10">
    <property type="entry name" value="Cytochrome P450"/>
    <property type="match status" value="1"/>
</dbReference>
<proteinExistence type="inferred from homology"/>
<dbReference type="InterPro" id="IPR017972">
    <property type="entry name" value="Cyt_P450_CS"/>
</dbReference>
<dbReference type="InterPro" id="IPR036396">
    <property type="entry name" value="Cyt_P450_sf"/>
</dbReference>
<dbReference type="STRING" id="1036612.A0A1L9TAI0"/>
<dbReference type="Proteomes" id="UP000184356">
    <property type="component" value="Unassembled WGS sequence"/>
</dbReference>
<dbReference type="Pfam" id="PF00067">
    <property type="entry name" value="p450"/>
    <property type="match status" value="1"/>
</dbReference>
<feature type="binding site" description="axial binding residue" evidence="7">
    <location>
        <position position="458"/>
    </location>
    <ligand>
        <name>heme</name>
        <dbReference type="ChEBI" id="CHEBI:30413"/>
    </ligand>
    <ligandPart>
        <name>Fe</name>
        <dbReference type="ChEBI" id="CHEBI:18248"/>
    </ligandPart>
</feature>
<evidence type="ECO:0000256" key="4">
    <source>
        <dbReference type="ARBA" id="ARBA00022723"/>
    </source>
</evidence>
<keyword evidence="9" id="KW-0812">Transmembrane</keyword>
<evidence type="ECO:0000256" key="8">
    <source>
        <dbReference type="RuleBase" id="RU000461"/>
    </source>
</evidence>
<keyword evidence="3 7" id="KW-0349">Heme</keyword>
<evidence type="ECO:0000256" key="1">
    <source>
        <dbReference type="ARBA" id="ARBA00001971"/>
    </source>
</evidence>
<sequence length="504" mass="56523">MPSLIFEFVPTNVSPSHVILISIICVFAILGAVILNSRRAGLSHIPGPFIARYTDAWSLWLAWTVKSRENPTSFHRTLQAEYGNVVRTGPRSVTVLDPFAVPTIYGVRSKLNKGPAYIPFRQSGVTTSLLSIPDEHTHSKYRKLVSNAYSMSSIKGYEPYVDQMVARFVEVCDQHATNKESLDLSLWCHYYCFDVIAILTLGAPIGCLDGQDRFGLIQKIKGFRDYASLVSQMPWLHRVFQDNPLLRRVKPSPFMGVVRSTVQHRLENFTLEDPQRPDLLSHFVASHSAYPGVMTDHQVLISASGNFIAGGLSPSSTFNELCYYLATHPICQERLFRELKEAKCSFPAGFDEVKHLPYLEGVIREAYRLHNSTSVNLQRVTGPAGIVLPDGTTLPGSVNIGCPAGTINRDTAIFGPDAEDYNPERWMQGEGEAYEAYEERRKLMDRSELSFGQGSRTCIGKNIVALEIFKVLATLVGLFKFELVGQPRKSHVQVFIHRRETHTR</sequence>
<dbReference type="PANTHER" id="PTHR24305:SF232">
    <property type="entry name" value="P450, PUTATIVE (EUROFUNG)-RELATED"/>
    <property type="match status" value="1"/>
</dbReference>
<accession>A0A1L9TAI0</accession>
<dbReference type="VEuPathDB" id="FungiDB:ASPSYDRAFT_91686"/>
<dbReference type="AlphaFoldDB" id="A0A1L9TAI0"/>
<dbReference type="OrthoDB" id="184880at2759"/>
<feature type="transmembrane region" description="Helical" evidence="9">
    <location>
        <begin position="16"/>
        <end position="35"/>
    </location>
</feature>
<keyword evidence="11" id="KW-1185">Reference proteome</keyword>
<dbReference type="RefSeq" id="XP_040700232.1">
    <property type="nucleotide sequence ID" value="XM_040852529.1"/>
</dbReference>
<evidence type="ECO:0000256" key="2">
    <source>
        <dbReference type="ARBA" id="ARBA00010617"/>
    </source>
</evidence>
<reference evidence="11" key="1">
    <citation type="journal article" date="2017" name="Genome Biol.">
        <title>Comparative genomics reveals high biological diversity and specific adaptations in the industrially and medically important fungal genus Aspergillus.</title>
        <authorList>
            <person name="de Vries R.P."/>
            <person name="Riley R."/>
            <person name="Wiebenga A."/>
            <person name="Aguilar-Osorio G."/>
            <person name="Amillis S."/>
            <person name="Uchima C.A."/>
            <person name="Anderluh G."/>
            <person name="Asadollahi M."/>
            <person name="Askin M."/>
            <person name="Barry K."/>
            <person name="Battaglia E."/>
            <person name="Bayram O."/>
            <person name="Benocci T."/>
            <person name="Braus-Stromeyer S.A."/>
            <person name="Caldana C."/>
            <person name="Canovas D."/>
            <person name="Cerqueira G.C."/>
            <person name="Chen F."/>
            <person name="Chen W."/>
            <person name="Choi C."/>
            <person name="Clum A."/>
            <person name="Dos Santos R.A."/>
            <person name="Damasio A.R."/>
            <person name="Diallinas G."/>
            <person name="Emri T."/>
            <person name="Fekete E."/>
            <person name="Flipphi M."/>
            <person name="Freyberg S."/>
            <person name="Gallo A."/>
            <person name="Gournas C."/>
            <person name="Habgood R."/>
            <person name="Hainaut M."/>
            <person name="Harispe M.L."/>
            <person name="Henrissat B."/>
            <person name="Hilden K.S."/>
            <person name="Hope R."/>
            <person name="Hossain A."/>
            <person name="Karabika E."/>
            <person name="Karaffa L."/>
            <person name="Karanyi Z."/>
            <person name="Krasevec N."/>
            <person name="Kuo A."/>
            <person name="Kusch H."/>
            <person name="LaButti K."/>
            <person name="Lagendijk E.L."/>
            <person name="Lapidus A."/>
            <person name="Levasseur A."/>
            <person name="Lindquist E."/>
            <person name="Lipzen A."/>
            <person name="Logrieco A.F."/>
            <person name="MacCabe A."/>
            <person name="Maekelae M.R."/>
            <person name="Malavazi I."/>
            <person name="Melin P."/>
            <person name="Meyer V."/>
            <person name="Mielnichuk N."/>
            <person name="Miskei M."/>
            <person name="Molnar A.P."/>
            <person name="Mule G."/>
            <person name="Ngan C.Y."/>
            <person name="Orejas M."/>
            <person name="Orosz E."/>
            <person name="Ouedraogo J.P."/>
            <person name="Overkamp K.M."/>
            <person name="Park H.-S."/>
            <person name="Perrone G."/>
            <person name="Piumi F."/>
            <person name="Punt P.J."/>
            <person name="Ram A.F."/>
            <person name="Ramon A."/>
            <person name="Rauscher S."/>
            <person name="Record E."/>
            <person name="Riano-Pachon D.M."/>
            <person name="Robert V."/>
            <person name="Roehrig J."/>
            <person name="Ruller R."/>
            <person name="Salamov A."/>
            <person name="Salih N.S."/>
            <person name="Samson R.A."/>
            <person name="Sandor E."/>
            <person name="Sanguinetti M."/>
            <person name="Schuetze T."/>
            <person name="Sepcic K."/>
            <person name="Shelest E."/>
            <person name="Sherlock G."/>
            <person name="Sophianopoulou V."/>
            <person name="Squina F.M."/>
            <person name="Sun H."/>
            <person name="Susca A."/>
            <person name="Todd R.B."/>
            <person name="Tsang A."/>
            <person name="Unkles S.E."/>
            <person name="van de Wiele N."/>
            <person name="van Rossen-Uffink D."/>
            <person name="Oliveira J.V."/>
            <person name="Vesth T.C."/>
            <person name="Visser J."/>
            <person name="Yu J.-H."/>
            <person name="Zhou M."/>
            <person name="Andersen M.R."/>
            <person name="Archer D.B."/>
            <person name="Baker S.E."/>
            <person name="Benoit I."/>
            <person name="Brakhage A.A."/>
            <person name="Braus G.H."/>
            <person name="Fischer R."/>
            <person name="Frisvad J.C."/>
            <person name="Goldman G.H."/>
            <person name="Houbraken J."/>
            <person name="Oakley B."/>
            <person name="Pocsi I."/>
            <person name="Scazzocchio C."/>
            <person name="Seiboth B."/>
            <person name="vanKuyk P.A."/>
            <person name="Wortman J."/>
            <person name="Dyer P.S."/>
            <person name="Grigoriev I.V."/>
        </authorList>
    </citation>
    <scope>NUCLEOTIDE SEQUENCE [LARGE SCALE GENOMIC DNA]</scope>
    <source>
        <strain evidence="11">CBS 593.65</strain>
    </source>
</reference>
<evidence type="ECO:0000313" key="11">
    <source>
        <dbReference type="Proteomes" id="UP000184356"/>
    </source>
</evidence>
<evidence type="ECO:0000256" key="3">
    <source>
        <dbReference type="ARBA" id="ARBA00022617"/>
    </source>
</evidence>
<dbReference type="SUPFAM" id="SSF48264">
    <property type="entry name" value="Cytochrome P450"/>
    <property type="match status" value="1"/>
</dbReference>
<dbReference type="GO" id="GO:0005506">
    <property type="term" value="F:iron ion binding"/>
    <property type="evidence" value="ECO:0007669"/>
    <property type="project" value="InterPro"/>
</dbReference>
<keyword evidence="6 7" id="KW-0408">Iron</keyword>
<keyword evidence="5 8" id="KW-0560">Oxidoreductase</keyword>
<dbReference type="PRINTS" id="PR00465">
    <property type="entry name" value="EP450IV"/>
</dbReference>
<comment type="similarity">
    <text evidence="2 8">Belongs to the cytochrome P450 family.</text>
</comment>
<organism evidence="10 11">
    <name type="scientific">Aspergillus sydowii CBS 593.65</name>
    <dbReference type="NCBI Taxonomy" id="1036612"/>
    <lineage>
        <taxon>Eukaryota</taxon>
        <taxon>Fungi</taxon>
        <taxon>Dikarya</taxon>
        <taxon>Ascomycota</taxon>
        <taxon>Pezizomycotina</taxon>
        <taxon>Eurotiomycetes</taxon>
        <taxon>Eurotiomycetidae</taxon>
        <taxon>Eurotiales</taxon>
        <taxon>Aspergillaceae</taxon>
        <taxon>Aspergillus</taxon>
        <taxon>Aspergillus subgen. Nidulantes</taxon>
    </lineage>
</organism>
<dbReference type="InterPro" id="IPR002403">
    <property type="entry name" value="Cyt_P450_E_grp-IV"/>
</dbReference>
<dbReference type="GO" id="GO:0016705">
    <property type="term" value="F:oxidoreductase activity, acting on paired donors, with incorporation or reduction of molecular oxygen"/>
    <property type="evidence" value="ECO:0007669"/>
    <property type="project" value="InterPro"/>
</dbReference>
<dbReference type="InterPro" id="IPR050121">
    <property type="entry name" value="Cytochrome_P450_monoxygenase"/>
</dbReference>
<dbReference type="EMBL" id="KV878590">
    <property type="protein sequence ID" value="OJJ56426.1"/>
    <property type="molecule type" value="Genomic_DNA"/>
</dbReference>
<dbReference type="PANTHER" id="PTHR24305">
    <property type="entry name" value="CYTOCHROME P450"/>
    <property type="match status" value="1"/>
</dbReference>
<dbReference type="GeneID" id="63768602"/>
<comment type="cofactor">
    <cofactor evidence="1 7">
        <name>heme</name>
        <dbReference type="ChEBI" id="CHEBI:30413"/>
    </cofactor>
</comment>
<keyword evidence="4 7" id="KW-0479">Metal-binding</keyword>
<keyword evidence="8" id="KW-0503">Monooxygenase</keyword>
<dbReference type="CDD" id="cd11060">
    <property type="entry name" value="CYP57A1-like"/>
    <property type="match status" value="1"/>
</dbReference>
<dbReference type="InterPro" id="IPR001128">
    <property type="entry name" value="Cyt_P450"/>
</dbReference>
<dbReference type="PROSITE" id="PS00086">
    <property type="entry name" value="CYTOCHROME_P450"/>
    <property type="match status" value="1"/>
</dbReference>
<protein>
    <submittedName>
        <fullName evidence="10">Uncharacterized protein</fullName>
    </submittedName>
</protein>
<gene>
    <name evidence="10" type="ORF">ASPSYDRAFT_91686</name>
</gene>
<evidence type="ECO:0000256" key="6">
    <source>
        <dbReference type="ARBA" id="ARBA00023004"/>
    </source>
</evidence>
<dbReference type="PRINTS" id="PR00385">
    <property type="entry name" value="P450"/>
</dbReference>
<evidence type="ECO:0000313" key="10">
    <source>
        <dbReference type="EMBL" id="OJJ56426.1"/>
    </source>
</evidence>
<evidence type="ECO:0000256" key="7">
    <source>
        <dbReference type="PIRSR" id="PIRSR602403-1"/>
    </source>
</evidence>
<name>A0A1L9TAI0_9EURO</name>
<dbReference type="GO" id="GO:0020037">
    <property type="term" value="F:heme binding"/>
    <property type="evidence" value="ECO:0007669"/>
    <property type="project" value="InterPro"/>
</dbReference>
<evidence type="ECO:0000256" key="9">
    <source>
        <dbReference type="SAM" id="Phobius"/>
    </source>
</evidence>
<dbReference type="GO" id="GO:0044550">
    <property type="term" value="P:secondary metabolite biosynthetic process"/>
    <property type="evidence" value="ECO:0007669"/>
    <property type="project" value="UniProtKB-ARBA"/>
</dbReference>
<keyword evidence="9" id="KW-0472">Membrane</keyword>
<keyword evidence="9" id="KW-1133">Transmembrane helix</keyword>
<dbReference type="GO" id="GO:0004497">
    <property type="term" value="F:monooxygenase activity"/>
    <property type="evidence" value="ECO:0007669"/>
    <property type="project" value="UniProtKB-KW"/>
</dbReference>